<dbReference type="EMBL" id="PGCJ01000427">
    <property type="protein sequence ID" value="PLW28933.1"/>
    <property type="molecule type" value="Genomic_DNA"/>
</dbReference>
<proteinExistence type="predicted"/>
<protein>
    <submittedName>
        <fullName evidence="1">Uncharacterized protein</fullName>
    </submittedName>
</protein>
<gene>
    <name evidence="1" type="ORF">PCANC_26667</name>
</gene>
<comment type="caution">
    <text evidence="1">The sequence shown here is derived from an EMBL/GenBank/DDBJ whole genome shotgun (WGS) entry which is preliminary data.</text>
</comment>
<sequence length="79" mass="9156">MLPDILEMLLDILNRISDLGVSLLNKLTWDEDTYLPTKLTWESDVSPLTKLNREADTYLPTKNSDYKVDSYLLIKMLAH</sequence>
<accession>A0A2N5TTU4</accession>
<reference evidence="1 2" key="1">
    <citation type="submission" date="2017-11" db="EMBL/GenBank/DDBJ databases">
        <title>De novo assembly and phasing of dikaryotic genomes from two isolates of Puccinia coronata f. sp. avenae, the causal agent of oat crown rust.</title>
        <authorList>
            <person name="Miller M.E."/>
            <person name="Zhang Y."/>
            <person name="Omidvar V."/>
            <person name="Sperschneider J."/>
            <person name="Schwessinger B."/>
            <person name="Raley C."/>
            <person name="Palmer J.M."/>
            <person name="Garnica D."/>
            <person name="Upadhyaya N."/>
            <person name="Rathjen J."/>
            <person name="Taylor J.M."/>
            <person name="Park R.F."/>
            <person name="Dodds P.N."/>
            <person name="Hirsch C.D."/>
            <person name="Kianian S.F."/>
            <person name="Figueroa M."/>
        </authorList>
    </citation>
    <scope>NUCLEOTIDE SEQUENCE [LARGE SCALE GENOMIC DNA]</scope>
    <source>
        <strain evidence="1">12NC29</strain>
    </source>
</reference>
<evidence type="ECO:0000313" key="2">
    <source>
        <dbReference type="Proteomes" id="UP000235388"/>
    </source>
</evidence>
<name>A0A2N5TTU4_9BASI</name>
<keyword evidence="2" id="KW-1185">Reference proteome</keyword>
<dbReference type="Proteomes" id="UP000235388">
    <property type="component" value="Unassembled WGS sequence"/>
</dbReference>
<evidence type="ECO:0000313" key="1">
    <source>
        <dbReference type="EMBL" id="PLW28933.1"/>
    </source>
</evidence>
<organism evidence="1 2">
    <name type="scientific">Puccinia coronata f. sp. avenae</name>
    <dbReference type="NCBI Taxonomy" id="200324"/>
    <lineage>
        <taxon>Eukaryota</taxon>
        <taxon>Fungi</taxon>
        <taxon>Dikarya</taxon>
        <taxon>Basidiomycota</taxon>
        <taxon>Pucciniomycotina</taxon>
        <taxon>Pucciniomycetes</taxon>
        <taxon>Pucciniales</taxon>
        <taxon>Pucciniaceae</taxon>
        <taxon>Puccinia</taxon>
    </lineage>
</organism>
<dbReference type="AlphaFoldDB" id="A0A2N5TTU4"/>